<keyword evidence="4" id="KW-0804">Transcription</keyword>
<protein>
    <submittedName>
        <fullName evidence="6">LysR family transcriptional regulator</fullName>
    </submittedName>
</protein>
<dbReference type="Pfam" id="PF00126">
    <property type="entry name" value="HTH_1"/>
    <property type="match status" value="1"/>
</dbReference>
<evidence type="ECO:0000256" key="3">
    <source>
        <dbReference type="ARBA" id="ARBA00023125"/>
    </source>
</evidence>
<evidence type="ECO:0000256" key="4">
    <source>
        <dbReference type="ARBA" id="ARBA00023163"/>
    </source>
</evidence>
<dbReference type="EMBL" id="LABY01000076">
    <property type="protein sequence ID" value="KMO38126.1"/>
    <property type="molecule type" value="Genomic_DNA"/>
</dbReference>
<dbReference type="InterPro" id="IPR000847">
    <property type="entry name" value="LysR_HTH_N"/>
</dbReference>
<proteinExistence type="inferred from homology"/>
<dbReference type="Proteomes" id="UP000035955">
    <property type="component" value="Unassembled WGS sequence"/>
</dbReference>
<sequence>MARDLAPRRRLPPLNAVRAFEAASRHPTFHEAGDELGVSAGAVAQQVKALEGWFGLTLFRRLPSRGVALTPAGQRFAAAAGEVLDQLAEATARLRRQGQDHVLTVSTTHSFASLWLIPRIGSFRARHPDLDVRVVANNRLVDFSRDDADLAIRHGRGRYPGLRSDLLMHDVVFPVCSPGLRDGEPPLRRPQDLARHTLLHDDDPIDLEAVGWPQWLAAAGLAGIDASRGPRFTHTFMVLQVATAGGGVGLATRVLGGDLVSGMGSTGTGQAGTGHAGTGLVRPFPDEVPSPYSFFLVTPTETDAPKVARFREWITARAAEWNG</sequence>
<dbReference type="SUPFAM" id="SSF46785">
    <property type="entry name" value="Winged helix' DNA-binding domain"/>
    <property type="match status" value="1"/>
</dbReference>
<dbReference type="GO" id="GO:0006351">
    <property type="term" value="P:DNA-templated transcription"/>
    <property type="evidence" value="ECO:0007669"/>
    <property type="project" value="TreeGrafter"/>
</dbReference>
<reference evidence="6 7" key="1">
    <citation type="submission" date="2015-03" db="EMBL/GenBank/DDBJ databases">
        <title>Genome sequencing of Methylobacterium variabile DSM 16961.</title>
        <authorList>
            <person name="Chaudhry V."/>
            <person name="Patil P.B."/>
        </authorList>
    </citation>
    <scope>NUCLEOTIDE SEQUENCE [LARGE SCALE GENOMIC DNA]</scope>
    <source>
        <strain evidence="6 7">DSM 16961</strain>
    </source>
</reference>
<keyword evidence="2" id="KW-0805">Transcription regulation</keyword>
<accession>A0A0J6VGD4</accession>
<keyword evidence="3" id="KW-0238">DNA-binding</keyword>
<dbReference type="PANTHER" id="PTHR30537:SF26">
    <property type="entry name" value="GLYCINE CLEAVAGE SYSTEM TRANSCRIPTIONAL ACTIVATOR"/>
    <property type="match status" value="1"/>
</dbReference>
<dbReference type="PROSITE" id="PS50931">
    <property type="entry name" value="HTH_LYSR"/>
    <property type="match status" value="1"/>
</dbReference>
<dbReference type="InterPro" id="IPR005119">
    <property type="entry name" value="LysR_subst-bd"/>
</dbReference>
<gene>
    <name evidence="6" type="ORF">VQ02_12080</name>
</gene>
<dbReference type="Gene3D" id="3.40.190.10">
    <property type="entry name" value="Periplasmic binding protein-like II"/>
    <property type="match status" value="2"/>
</dbReference>
<dbReference type="GO" id="GO:0003700">
    <property type="term" value="F:DNA-binding transcription factor activity"/>
    <property type="evidence" value="ECO:0007669"/>
    <property type="project" value="InterPro"/>
</dbReference>
<dbReference type="Pfam" id="PF03466">
    <property type="entry name" value="LysR_substrate"/>
    <property type="match status" value="1"/>
</dbReference>
<dbReference type="InterPro" id="IPR036390">
    <property type="entry name" value="WH_DNA-bd_sf"/>
</dbReference>
<dbReference type="CDD" id="cd08432">
    <property type="entry name" value="PBP2_GcdR_TrpI_HvrB_AmpR_like"/>
    <property type="match status" value="1"/>
</dbReference>
<evidence type="ECO:0000313" key="6">
    <source>
        <dbReference type="EMBL" id="KMO38126.1"/>
    </source>
</evidence>
<dbReference type="PANTHER" id="PTHR30537">
    <property type="entry name" value="HTH-TYPE TRANSCRIPTIONAL REGULATOR"/>
    <property type="match status" value="1"/>
</dbReference>
<organism evidence="6 7">
    <name type="scientific">Methylobacterium variabile</name>
    <dbReference type="NCBI Taxonomy" id="298794"/>
    <lineage>
        <taxon>Bacteria</taxon>
        <taxon>Pseudomonadati</taxon>
        <taxon>Pseudomonadota</taxon>
        <taxon>Alphaproteobacteria</taxon>
        <taxon>Hyphomicrobiales</taxon>
        <taxon>Methylobacteriaceae</taxon>
        <taxon>Methylobacterium</taxon>
    </lineage>
</organism>
<dbReference type="SUPFAM" id="SSF53850">
    <property type="entry name" value="Periplasmic binding protein-like II"/>
    <property type="match status" value="1"/>
</dbReference>
<dbReference type="RefSeq" id="WP_048444442.1">
    <property type="nucleotide sequence ID" value="NZ_LABY01000076.1"/>
</dbReference>
<keyword evidence="7" id="KW-1185">Reference proteome</keyword>
<evidence type="ECO:0000256" key="2">
    <source>
        <dbReference type="ARBA" id="ARBA00023015"/>
    </source>
</evidence>
<feature type="domain" description="HTH lysR-type" evidence="5">
    <location>
        <begin position="12"/>
        <end position="70"/>
    </location>
</feature>
<evidence type="ECO:0000313" key="7">
    <source>
        <dbReference type="Proteomes" id="UP000035955"/>
    </source>
</evidence>
<dbReference type="NCBIfam" id="NF008352">
    <property type="entry name" value="PRK11139.1"/>
    <property type="match status" value="1"/>
</dbReference>
<comment type="similarity">
    <text evidence="1">Belongs to the LysR transcriptional regulatory family.</text>
</comment>
<evidence type="ECO:0000256" key="1">
    <source>
        <dbReference type="ARBA" id="ARBA00009437"/>
    </source>
</evidence>
<dbReference type="InterPro" id="IPR058163">
    <property type="entry name" value="LysR-type_TF_proteobact-type"/>
</dbReference>
<dbReference type="GO" id="GO:0043565">
    <property type="term" value="F:sequence-specific DNA binding"/>
    <property type="evidence" value="ECO:0007669"/>
    <property type="project" value="TreeGrafter"/>
</dbReference>
<comment type="caution">
    <text evidence="6">The sequence shown here is derived from an EMBL/GenBank/DDBJ whole genome shotgun (WGS) entry which is preliminary data.</text>
</comment>
<dbReference type="OrthoDB" id="9793571at2"/>
<dbReference type="Gene3D" id="1.10.10.10">
    <property type="entry name" value="Winged helix-like DNA-binding domain superfamily/Winged helix DNA-binding domain"/>
    <property type="match status" value="1"/>
</dbReference>
<name>A0A0J6VGD4_9HYPH</name>
<dbReference type="InterPro" id="IPR036388">
    <property type="entry name" value="WH-like_DNA-bd_sf"/>
</dbReference>
<dbReference type="PATRIC" id="fig|298794.3.peg.7121"/>
<evidence type="ECO:0000259" key="5">
    <source>
        <dbReference type="PROSITE" id="PS50931"/>
    </source>
</evidence>
<dbReference type="AlphaFoldDB" id="A0A0J6VGD4"/>